<accession>A0ABQ5KM92</accession>
<name>A0ABQ5KM92_9EUKA</name>
<gene>
    <name evidence="1" type="ORF">ADUPG1_002569</name>
</gene>
<keyword evidence="2" id="KW-1185">Reference proteome</keyword>
<protein>
    <submittedName>
        <fullName evidence="1">Uncharacterized protein</fullName>
    </submittedName>
</protein>
<sequence length="130" mass="14887">MAIILDYAGPVKLPITQDMGNPALRCHRTELGFSLQLPGKVCGLTADTQVNNQLILILTQNLNTLPREIGDSWTDRHERTEKFCLGHHPDRMAGIGSFQPEKKRKREDQIPYALHLKNKYRTFRHGRSLQ</sequence>
<reference evidence="1" key="1">
    <citation type="submission" date="2022-03" db="EMBL/GenBank/DDBJ databases">
        <title>Draft genome sequence of Aduncisulcus paluster, a free-living microaerophilic Fornicata.</title>
        <authorList>
            <person name="Yuyama I."/>
            <person name="Kume K."/>
            <person name="Tamura T."/>
            <person name="Inagaki Y."/>
            <person name="Hashimoto T."/>
        </authorList>
    </citation>
    <scope>NUCLEOTIDE SEQUENCE</scope>
    <source>
        <strain evidence="1">NY0171</strain>
    </source>
</reference>
<comment type="caution">
    <text evidence="1">The sequence shown here is derived from an EMBL/GenBank/DDBJ whole genome shotgun (WGS) entry which is preliminary data.</text>
</comment>
<dbReference type="EMBL" id="BQXS01003048">
    <property type="protein sequence ID" value="GKT33634.1"/>
    <property type="molecule type" value="Genomic_DNA"/>
</dbReference>
<evidence type="ECO:0000313" key="1">
    <source>
        <dbReference type="EMBL" id="GKT33634.1"/>
    </source>
</evidence>
<dbReference type="Proteomes" id="UP001057375">
    <property type="component" value="Unassembled WGS sequence"/>
</dbReference>
<evidence type="ECO:0000313" key="2">
    <source>
        <dbReference type="Proteomes" id="UP001057375"/>
    </source>
</evidence>
<organism evidence="1 2">
    <name type="scientific">Aduncisulcus paluster</name>
    <dbReference type="NCBI Taxonomy" id="2918883"/>
    <lineage>
        <taxon>Eukaryota</taxon>
        <taxon>Metamonada</taxon>
        <taxon>Carpediemonas-like organisms</taxon>
        <taxon>Aduncisulcus</taxon>
    </lineage>
</organism>
<proteinExistence type="predicted"/>